<reference evidence="2 3" key="1">
    <citation type="submission" date="2017-07" db="EMBL/GenBank/DDBJ databases">
        <title>Isolation and whole genome analysis of endospore-forming bacteria from heroin.</title>
        <authorList>
            <person name="Kalinowski J."/>
            <person name="Ahrens B."/>
            <person name="Al-Dilaimi A."/>
            <person name="Winkler A."/>
            <person name="Wibberg D."/>
            <person name="Schleenbecker U."/>
            <person name="Ruckert C."/>
            <person name="Wolfel R."/>
            <person name="Grass G."/>
        </authorList>
    </citation>
    <scope>NUCLEOTIDE SEQUENCE [LARGE SCALE GENOMIC DNA]</scope>
    <source>
        <strain evidence="2 3">7521-2</strain>
    </source>
</reference>
<evidence type="ECO:0000313" key="3">
    <source>
        <dbReference type="Proteomes" id="UP000216961"/>
    </source>
</evidence>
<organism evidence="2 3">
    <name type="scientific">Niallia circulans</name>
    <name type="common">Bacillus circulans</name>
    <dbReference type="NCBI Taxonomy" id="1397"/>
    <lineage>
        <taxon>Bacteria</taxon>
        <taxon>Bacillati</taxon>
        <taxon>Bacillota</taxon>
        <taxon>Bacilli</taxon>
        <taxon>Bacillales</taxon>
        <taxon>Bacillaceae</taxon>
        <taxon>Niallia</taxon>
    </lineage>
</organism>
<keyword evidence="1" id="KW-1133">Transmembrane helix</keyword>
<sequence>MKGKKKMKQKNNDEILIKQSIVVSDQNYFLPETGNIWKGLFFGMLISIPLWVSFFGWLRIFLTLVGI</sequence>
<keyword evidence="1" id="KW-0472">Membrane</keyword>
<dbReference type="EMBL" id="NPBQ01000053">
    <property type="protein sequence ID" value="PAD83601.1"/>
    <property type="molecule type" value="Genomic_DNA"/>
</dbReference>
<gene>
    <name evidence="2" type="ORF">CHH57_08875</name>
</gene>
<dbReference type="AlphaFoldDB" id="A0AA91Z1S7"/>
<keyword evidence="1" id="KW-0812">Transmembrane</keyword>
<comment type="caution">
    <text evidence="2">The sequence shown here is derived from an EMBL/GenBank/DDBJ whole genome shotgun (WGS) entry which is preliminary data.</text>
</comment>
<feature type="transmembrane region" description="Helical" evidence="1">
    <location>
        <begin position="40"/>
        <end position="62"/>
    </location>
</feature>
<accession>A0AA91Z1S7</accession>
<name>A0AA91Z1S7_NIACI</name>
<evidence type="ECO:0000256" key="1">
    <source>
        <dbReference type="SAM" id="Phobius"/>
    </source>
</evidence>
<evidence type="ECO:0000313" key="2">
    <source>
        <dbReference type="EMBL" id="PAD83601.1"/>
    </source>
</evidence>
<protein>
    <submittedName>
        <fullName evidence="2">Uncharacterized protein</fullName>
    </submittedName>
</protein>
<dbReference type="Proteomes" id="UP000216961">
    <property type="component" value="Unassembled WGS sequence"/>
</dbReference>
<proteinExistence type="predicted"/>